<reference evidence="2 3" key="1">
    <citation type="journal article" date="2016" name="Int. J. Syst. Evol. Microbiol.">
        <title>Oceanobacillus halophilus sp. nov., a novel moderately halophilic bacterium from a hypersaline lake.</title>
        <authorList>
            <person name="Amoozegar M.A."/>
            <person name="Bagheri M."/>
            <person name="Makhdoumi A."/>
            <person name="Nikou M.M."/>
            <person name="Fazeli S.A.S."/>
            <person name="Schumann P."/>
            <person name="Sproer C."/>
            <person name="Sanchez-Porro C."/>
            <person name="Ventosa A."/>
        </authorList>
    </citation>
    <scope>NUCLEOTIDE SEQUENCE [LARGE SCALE GENOMIC DNA]</scope>
    <source>
        <strain evidence="2 3">DSM 23996</strain>
    </source>
</reference>
<keyword evidence="1" id="KW-1133">Transmembrane helix</keyword>
<organism evidence="2 3">
    <name type="scientific">Oceanobacillus halophilus</name>
    <dbReference type="NCBI Taxonomy" id="930130"/>
    <lineage>
        <taxon>Bacteria</taxon>
        <taxon>Bacillati</taxon>
        <taxon>Bacillota</taxon>
        <taxon>Bacilli</taxon>
        <taxon>Bacillales</taxon>
        <taxon>Bacillaceae</taxon>
        <taxon>Oceanobacillus</taxon>
    </lineage>
</organism>
<feature type="transmembrane region" description="Helical" evidence="1">
    <location>
        <begin position="136"/>
        <end position="161"/>
    </location>
</feature>
<accession>A0A494ZX49</accession>
<evidence type="ECO:0000256" key="1">
    <source>
        <dbReference type="SAM" id="Phobius"/>
    </source>
</evidence>
<name>A0A494ZX49_9BACI</name>
<dbReference type="EMBL" id="RBZP01000014">
    <property type="protein sequence ID" value="RKQ31281.1"/>
    <property type="molecule type" value="Genomic_DNA"/>
</dbReference>
<dbReference type="RefSeq" id="WP_121205155.1">
    <property type="nucleotide sequence ID" value="NZ_RBZP01000014.1"/>
</dbReference>
<dbReference type="Proteomes" id="UP000269301">
    <property type="component" value="Unassembled WGS sequence"/>
</dbReference>
<keyword evidence="1" id="KW-0472">Membrane</keyword>
<keyword evidence="3" id="KW-1185">Reference proteome</keyword>
<evidence type="ECO:0000313" key="2">
    <source>
        <dbReference type="EMBL" id="RKQ31281.1"/>
    </source>
</evidence>
<dbReference type="OrthoDB" id="2243651at2"/>
<feature type="transmembrane region" description="Helical" evidence="1">
    <location>
        <begin position="107"/>
        <end position="130"/>
    </location>
</feature>
<protein>
    <submittedName>
        <fullName evidence="2">Tryptophan transporter</fullName>
    </submittedName>
</protein>
<gene>
    <name evidence="2" type="ORF">D8M06_14505</name>
</gene>
<feature type="transmembrane region" description="Helical" evidence="1">
    <location>
        <begin position="6"/>
        <end position="30"/>
    </location>
</feature>
<dbReference type="Pfam" id="PF17099">
    <property type="entry name" value="TrpP"/>
    <property type="match status" value="1"/>
</dbReference>
<keyword evidence="1" id="KW-0812">Transmembrane</keyword>
<feature type="transmembrane region" description="Helical" evidence="1">
    <location>
        <begin position="77"/>
        <end position="95"/>
    </location>
</feature>
<feature type="transmembrane region" description="Helical" evidence="1">
    <location>
        <begin position="51"/>
        <end position="71"/>
    </location>
</feature>
<comment type="caution">
    <text evidence="2">The sequence shown here is derived from an EMBL/GenBank/DDBJ whole genome shotgun (WGS) entry which is preliminary data.</text>
</comment>
<proteinExistence type="predicted"/>
<sequence length="175" mass="18373">MNIRVLITLSLLVGIGTVLHAVVPGFVFGVKPDMLLSMMFLGIFLFPKAKYVLLLALVSGIISALTTQAPGGQIANMIDKPVTAFVVLALFLLLQNKVKSNNINAPLLTFVGTLISGSIFATVVALIAGLGEGGFIALFVGAILPAAAVNTVIMVVVYPIVQSIMKRTKFATAFN</sequence>
<evidence type="ECO:0000313" key="3">
    <source>
        <dbReference type="Proteomes" id="UP000269301"/>
    </source>
</evidence>
<dbReference type="AlphaFoldDB" id="A0A494ZX49"/>
<dbReference type="InterPro" id="IPR031360">
    <property type="entry name" value="TrpP"/>
</dbReference>